<proteinExistence type="predicted"/>
<dbReference type="Pfam" id="PF13426">
    <property type="entry name" value="PAS_9"/>
    <property type="match status" value="2"/>
</dbReference>
<dbReference type="Gene3D" id="3.30.450.20">
    <property type="entry name" value="PAS domain"/>
    <property type="match status" value="4"/>
</dbReference>
<dbReference type="SUPFAM" id="SSF47384">
    <property type="entry name" value="Homodimeric domain of signal transducing histidine kinase"/>
    <property type="match status" value="1"/>
</dbReference>
<dbReference type="InterPro" id="IPR052162">
    <property type="entry name" value="Sensor_kinase/Photoreceptor"/>
</dbReference>
<dbReference type="GO" id="GO:0000155">
    <property type="term" value="F:phosphorelay sensor kinase activity"/>
    <property type="evidence" value="ECO:0007669"/>
    <property type="project" value="InterPro"/>
</dbReference>
<dbReference type="PANTHER" id="PTHR43304">
    <property type="entry name" value="PHYTOCHROME-LIKE PROTEIN CPH1"/>
    <property type="match status" value="1"/>
</dbReference>
<evidence type="ECO:0000256" key="1">
    <source>
        <dbReference type="ARBA" id="ARBA00000085"/>
    </source>
</evidence>
<feature type="coiled-coil region" evidence="6">
    <location>
        <begin position="550"/>
        <end position="580"/>
    </location>
</feature>
<dbReference type="InterPro" id="IPR000700">
    <property type="entry name" value="PAS-assoc_C"/>
</dbReference>
<dbReference type="InterPro" id="IPR003661">
    <property type="entry name" value="HisK_dim/P_dom"/>
</dbReference>
<dbReference type="EC" id="2.7.13.3" evidence="2"/>
<evidence type="ECO:0000256" key="2">
    <source>
        <dbReference type="ARBA" id="ARBA00012438"/>
    </source>
</evidence>
<dbReference type="OrthoDB" id="9781208at2"/>
<dbReference type="RefSeq" id="WP_070236641.1">
    <property type="nucleotide sequence ID" value="NZ_CP017478.1"/>
</dbReference>
<organism evidence="10 11">
    <name type="scientific">Urechidicola croceus</name>
    <dbReference type="NCBI Taxonomy" id="1850246"/>
    <lineage>
        <taxon>Bacteria</taxon>
        <taxon>Pseudomonadati</taxon>
        <taxon>Bacteroidota</taxon>
        <taxon>Flavobacteriia</taxon>
        <taxon>Flavobacteriales</taxon>
        <taxon>Flavobacteriaceae</taxon>
        <taxon>Urechidicola</taxon>
    </lineage>
</organism>
<dbReference type="InterPro" id="IPR036890">
    <property type="entry name" value="HATPase_C_sf"/>
</dbReference>
<dbReference type="Pfam" id="PF00512">
    <property type="entry name" value="HisKA"/>
    <property type="match status" value="1"/>
</dbReference>
<dbReference type="InterPro" id="IPR004358">
    <property type="entry name" value="Sig_transdc_His_kin-like_C"/>
</dbReference>
<reference evidence="10 11" key="1">
    <citation type="submission" date="2016-10" db="EMBL/GenBank/DDBJ databases">
        <title>Lutibacter sp. LPB0138, isolated from marine gastropod.</title>
        <authorList>
            <person name="Kim E."/>
            <person name="Yi H."/>
        </authorList>
    </citation>
    <scope>NUCLEOTIDE SEQUENCE [LARGE SCALE GENOMIC DNA]</scope>
    <source>
        <strain evidence="10 11">LPB0138</strain>
    </source>
</reference>
<dbReference type="KEGG" id="lul:LPB138_07335"/>
<dbReference type="Gene3D" id="3.30.565.10">
    <property type="entry name" value="Histidine kinase-like ATPase, C-terminal domain"/>
    <property type="match status" value="1"/>
</dbReference>
<evidence type="ECO:0000256" key="5">
    <source>
        <dbReference type="ARBA" id="ARBA00022777"/>
    </source>
</evidence>
<dbReference type="Pfam" id="PF08447">
    <property type="entry name" value="PAS_3"/>
    <property type="match status" value="1"/>
</dbReference>
<dbReference type="SMART" id="SM00086">
    <property type="entry name" value="PAC"/>
    <property type="match status" value="3"/>
</dbReference>
<dbReference type="EMBL" id="CP017478">
    <property type="protein sequence ID" value="AOW20498.1"/>
    <property type="molecule type" value="Genomic_DNA"/>
</dbReference>
<dbReference type="SMART" id="SM00091">
    <property type="entry name" value="PAS"/>
    <property type="match status" value="3"/>
</dbReference>
<dbReference type="Proteomes" id="UP000176050">
    <property type="component" value="Chromosome"/>
</dbReference>
<keyword evidence="5 10" id="KW-0418">Kinase</keyword>
<keyword evidence="3" id="KW-0597">Phosphoprotein</keyword>
<evidence type="ECO:0000256" key="6">
    <source>
        <dbReference type="SAM" id="Coils"/>
    </source>
</evidence>
<dbReference type="SUPFAM" id="SSF55874">
    <property type="entry name" value="ATPase domain of HSP90 chaperone/DNA topoisomerase II/histidine kinase"/>
    <property type="match status" value="1"/>
</dbReference>
<evidence type="ECO:0000313" key="11">
    <source>
        <dbReference type="Proteomes" id="UP000176050"/>
    </source>
</evidence>
<gene>
    <name evidence="10" type="ORF">LPB138_07335</name>
</gene>
<dbReference type="Pfam" id="PF02518">
    <property type="entry name" value="HATPase_c"/>
    <property type="match status" value="1"/>
</dbReference>
<evidence type="ECO:0000256" key="4">
    <source>
        <dbReference type="ARBA" id="ARBA00022679"/>
    </source>
</evidence>
<keyword evidence="6" id="KW-0175">Coiled coil</keyword>
<dbReference type="InterPro" id="IPR003594">
    <property type="entry name" value="HATPase_dom"/>
</dbReference>
<dbReference type="InterPro" id="IPR035965">
    <property type="entry name" value="PAS-like_dom_sf"/>
</dbReference>
<evidence type="ECO:0000256" key="3">
    <source>
        <dbReference type="ARBA" id="ARBA00022553"/>
    </source>
</evidence>
<dbReference type="PANTHER" id="PTHR43304:SF1">
    <property type="entry name" value="PAC DOMAIN-CONTAINING PROTEIN"/>
    <property type="match status" value="1"/>
</dbReference>
<name>A0A1D8P7H4_9FLAO</name>
<dbReference type="SMART" id="SM00387">
    <property type="entry name" value="HATPase_c"/>
    <property type="match status" value="1"/>
</dbReference>
<evidence type="ECO:0000259" key="7">
    <source>
        <dbReference type="PROSITE" id="PS50109"/>
    </source>
</evidence>
<sequence>MSQKEIDILKRALYREKEARKQAEKILEDKATSLYNTSEELKESNLRLESLLKISNSELKGVFENIADAYIITDLWGNVIKMNGPAIKMLDFDMSNDKYSMMELVDPLDIEKVNLAIPKLISTGFLTDFRVNIITKHGDKKLIHINSSVIYNTNNSPKAIQCIVRDITEENRIKELLEEQKNQLNIIIDNSPIGISLSRENEKGLLLVNNSLCNMLGYSSDEFNSMLVQDLTHPEDQEISRLSREKLYSGEINSFNLEKRYLKKDGSILWAKTKVTAVRNNEGKINYQVATVEDITNERLAKERLIESEDRLAKLILNLDSAVLLEDENRKLVLTNNKFCELFYIDDDPEILTGYDCIEATNNKKILFENPDQFIKDIDTIILNKEPVFGDELRMKDGTILERNYIPIFNNNIYKGHLSTYRDVTLERNYRESIEAQRQKYSNIIANMNLGLVEVDKNDRIVMVNQSFAKMTGYLEDELIGKKGRDILPVEQDKSIVKEKGLQRKKGEADSFELRIKNKSGKVKYWLASGAPNYNLNGKIIGSIGVVLDITEIKNLNIQKEQLLKKLERSNNELQEYAHIVSHDLKSPLRSIDALVNWLKEDNLEKFDENSLHNVKLIEATLEKMENLITDILNYSSLSTELKELKPVDLNVVLEDLSKLLYFPKHIKLNILNKLPVINGDQTKLQQLFQNLISNAIRFIDKEQGLIEVDVKETKLFYQFSVKDNGIGIEEKFHDKIFKIFHSLNKSKESTGIGLSIVKKIIELYKGEIWLESRIGEGTTFFFTLKK</sequence>
<keyword evidence="4" id="KW-0808">Transferase</keyword>
<dbReference type="PRINTS" id="PR00344">
    <property type="entry name" value="BCTRLSENSOR"/>
</dbReference>
<comment type="catalytic activity">
    <reaction evidence="1">
        <text>ATP + protein L-histidine = ADP + protein N-phospho-L-histidine.</text>
        <dbReference type="EC" id="2.7.13.3"/>
    </reaction>
</comment>
<evidence type="ECO:0000259" key="8">
    <source>
        <dbReference type="PROSITE" id="PS50112"/>
    </source>
</evidence>
<dbReference type="PROSITE" id="PS50109">
    <property type="entry name" value="HIS_KIN"/>
    <property type="match status" value="1"/>
</dbReference>
<dbReference type="FunFam" id="3.30.565.10:FF:000006">
    <property type="entry name" value="Sensor histidine kinase WalK"/>
    <property type="match status" value="1"/>
</dbReference>
<dbReference type="InterPro" id="IPR005467">
    <property type="entry name" value="His_kinase_dom"/>
</dbReference>
<dbReference type="InterPro" id="IPR001610">
    <property type="entry name" value="PAC"/>
</dbReference>
<keyword evidence="11" id="KW-1185">Reference proteome</keyword>
<feature type="domain" description="Histidine kinase" evidence="7">
    <location>
        <begin position="580"/>
        <end position="787"/>
    </location>
</feature>
<accession>A0A1D8P7H4</accession>
<dbReference type="PROSITE" id="PS50112">
    <property type="entry name" value="PAS"/>
    <property type="match status" value="2"/>
</dbReference>
<feature type="domain" description="PAC" evidence="9">
    <location>
        <begin position="127"/>
        <end position="179"/>
    </location>
</feature>
<feature type="domain" description="PAC" evidence="9">
    <location>
        <begin position="255"/>
        <end position="307"/>
    </location>
</feature>
<dbReference type="SUPFAM" id="SSF55785">
    <property type="entry name" value="PYP-like sensor domain (PAS domain)"/>
    <property type="match status" value="4"/>
</dbReference>
<dbReference type="InterPro" id="IPR013655">
    <property type="entry name" value="PAS_fold_3"/>
</dbReference>
<dbReference type="CDD" id="cd00130">
    <property type="entry name" value="PAS"/>
    <property type="match status" value="2"/>
</dbReference>
<evidence type="ECO:0000313" key="10">
    <source>
        <dbReference type="EMBL" id="AOW20498.1"/>
    </source>
</evidence>
<dbReference type="SMART" id="SM00388">
    <property type="entry name" value="HisKA"/>
    <property type="match status" value="1"/>
</dbReference>
<dbReference type="InterPro" id="IPR000014">
    <property type="entry name" value="PAS"/>
</dbReference>
<feature type="domain" description="PAS" evidence="8">
    <location>
        <begin position="437"/>
        <end position="482"/>
    </location>
</feature>
<dbReference type="CDD" id="cd00082">
    <property type="entry name" value="HisKA"/>
    <property type="match status" value="1"/>
</dbReference>
<protein>
    <recommendedName>
        <fullName evidence="2">histidine kinase</fullName>
        <ecNumber evidence="2">2.7.13.3</ecNumber>
    </recommendedName>
</protein>
<feature type="domain" description="PAS" evidence="8">
    <location>
        <begin position="180"/>
        <end position="251"/>
    </location>
</feature>
<dbReference type="InterPro" id="IPR036097">
    <property type="entry name" value="HisK_dim/P_sf"/>
</dbReference>
<feature type="domain" description="PAC" evidence="9">
    <location>
        <begin position="510"/>
        <end position="562"/>
    </location>
</feature>
<dbReference type="NCBIfam" id="TIGR00229">
    <property type="entry name" value="sensory_box"/>
    <property type="match status" value="3"/>
</dbReference>
<dbReference type="AlphaFoldDB" id="A0A1D8P7H4"/>
<evidence type="ECO:0000259" key="9">
    <source>
        <dbReference type="PROSITE" id="PS50113"/>
    </source>
</evidence>
<dbReference type="Gene3D" id="1.10.287.130">
    <property type="match status" value="1"/>
</dbReference>
<dbReference type="STRING" id="1850246.LPB138_07335"/>
<dbReference type="PROSITE" id="PS50113">
    <property type="entry name" value="PAC"/>
    <property type="match status" value="3"/>
</dbReference>